<dbReference type="NCBIfam" id="NF006294">
    <property type="entry name" value="PRK08477.1"/>
    <property type="match status" value="1"/>
</dbReference>
<gene>
    <name evidence="3" type="ORF">MNB_ARC-1_515</name>
</gene>
<dbReference type="InterPro" id="IPR004408">
    <property type="entry name" value="Biotin_CoA_COase_ligase"/>
</dbReference>
<dbReference type="GO" id="GO:0004077">
    <property type="term" value="F:biotin--[biotin carboxyl-carrier protein] ligase activity"/>
    <property type="evidence" value="ECO:0007669"/>
    <property type="project" value="UniProtKB-EC"/>
</dbReference>
<evidence type="ECO:0000313" key="3">
    <source>
        <dbReference type="EMBL" id="VAY86569.1"/>
    </source>
</evidence>
<dbReference type="InterPro" id="IPR004143">
    <property type="entry name" value="BPL_LPL_catalytic"/>
</dbReference>
<name>A0A3B1DWH9_9ZZZZ</name>
<accession>A0A3B1DWH9</accession>
<dbReference type="Pfam" id="PF03099">
    <property type="entry name" value="BPL_LplA_LipB"/>
    <property type="match status" value="1"/>
</dbReference>
<dbReference type="PANTHER" id="PTHR12835:SF5">
    <property type="entry name" value="BIOTIN--PROTEIN LIGASE"/>
    <property type="match status" value="1"/>
</dbReference>
<dbReference type="AlphaFoldDB" id="A0A3B1DWH9"/>
<dbReference type="GO" id="GO:0005737">
    <property type="term" value="C:cytoplasm"/>
    <property type="evidence" value="ECO:0007669"/>
    <property type="project" value="TreeGrafter"/>
</dbReference>
<dbReference type="PANTHER" id="PTHR12835">
    <property type="entry name" value="BIOTIN PROTEIN LIGASE"/>
    <property type="match status" value="1"/>
</dbReference>
<proteinExistence type="predicted"/>
<dbReference type="InterPro" id="IPR045864">
    <property type="entry name" value="aa-tRNA-synth_II/BPL/LPL"/>
</dbReference>
<dbReference type="SUPFAM" id="SSF55681">
    <property type="entry name" value="Class II aaRS and biotin synthetases"/>
    <property type="match status" value="1"/>
</dbReference>
<evidence type="ECO:0000256" key="1">
    <source>
        <dbReference type="ARBA" id="ARBA00022598"/>
    </source>
</evidence>
<organism evidence="3">
    <name type="scientific">hydrothermal vent metagenome</name>
    <dbReference type="NCBI Taxonomy" id="652676"/>
    <lineage>
        <taxon>unclassified sequences</taxon>
        <taxon>metagenomes</taxon>
        <taxon>ecological metagenomes</taxon>
    </lineage>
</organism>
<evidence type="ECO:0000259" key="2">
    <source>
        <dbReference type="Pfam" id="PF03099"/>
    </source>
</evidence>
<protein>
    <submittedName>
        <fullName evidence="3">Biotin-protein ligase</fullName>
        <ecNumber evidence="3">6.3.4.15</ecNumber>
    </submittedName>
</protein>
<sequence>MEICYYDTLKSTQSYLIEAILSKKLNTPILIYTHNQTQGIGSRQNEWHGIKGNLFFSFALDCNMLADDLPLPSISIYFGYIIKDILSSLGSSLVLKWPNDLYLDNKKIGGLITNKKTDFIVVGVGINLVNIKDDFHNLDINLDILNFFDILIDKINNRISWSSIFKLYKVEFYKSNFNYKVRNHKKSFCLKDAVLNKDGSISVNNEKVYSLR</sequence>
<feature type="domain" description="BPL/LPL catalytic" evidence="2">
    <location>
        <begin position="8"/>
        <end position="127"/>
    </location>
</feature>
<dbReference type="Gene3D" id="3.30.930.10">
    <property type="entry name" value="Bira Bifunctional Protein, Domain 2"/>
    <property type="match status" value="1"/>
</dbReference>
<reference evidence="3" key="1">
    <citation type="submission" date="2018-10" db="EMBL/GenBank/DDBJ databases">
        <authorList>
            <person name="Aoki K."/>
        </authorList>
    </citation>
    <scope>NUCLEOTIDE SEQUENCE</scope>
</reference>
<dbReference type="EMBL" id="UOYO01000014">
    <property type="protein sequence ID" value="VAY86569.1"/>
    <property type="molecule type" value="Genomic_DNA"/>
</dbReference>
<keyword evidence="1 3" id="KW-0436">Ligase</keyword>
<dbReference type="NCBIfam" id="TIGR00121">
    <property type="entry name" value="birA_ligase"/>
    <property type="match status" value="1"/>
</dbReference>
<dbReference type="EC" id="6.3.4.15" evidence="3"/>